<keyword evidence="4" id="KW-0547">Nucleotide-binding</keyword>
<evidence type="ECO:0000313" key="9">
    <source>
        <dbReference type="EMBL" id="GAV79274.1"/>
    </source>
</evidence>
<sequence length="126" mass="13467">MAIHGDVVVPFVFAEVSSGNVAFGLRNTPSATVVVENAESYADVMSNAGISIDIEDRKEAILEHTHALTKSVNGHVIVQESLLDEVVNLVEAPVPILGKFKKSFLDLPKDLLTMVEHIGTSSNAPC</sequence>
<dbReference type="Proteomes" id="UP000187406">
    <property type="component" value="Unassembled WGS sequence"/>
</dbReference>
<comment type="similarity">
    <text evidence="1">Belongs to the class-II aminoacyl-tRNA synthetase family.</text>
</comment>
<comment type="catalytic activity">
    <reaction evidence="8">
        <text>tRNA(Gly) + glycine + ATP = glycyl-tRNA(Gly) + AMP + diphosphate</text>
        <dbReference type="Rhea" id="RHEA:16013"/>
        <dbReference type="Rhea" id="RHEA-COMP:9664"/>
        <dbReference type="Rhea" id="RHEA-COMP:9683"/>
        <dbReference type="ChEBI" id="CHEBI:30616"/>
        <dbReference type="ChEBI" id="CHEBI:33019"/>
        <dbReference type="ChEBI" id="CHEBI:57305"/>
        <dbReference type="ChEBI" id="CHEBI:78442"/>
        <dbReference type="ChEBI" id="CHEBI:78522"/>
        <dbReference type="ChEBI" id="CHEBI:456215"/>
        <dbReference type="EC" id="6.1.1.14"/>
    </reaction>
</comment>
<dbReference type="InterPro" id="IPR015944">
    <property type="entry name" value="Gly-tRNA-synth_bsu"/>
</dbReference>
<evidence type="ECO:0000256" key="2">
    <source>
        <dbReference type="ARBA" id="ARBA00012829"/>
    </source>
</evidence>
<keyword evidence="7" id="KW-0030">Aminoacyl-tRNA synthetase</keyword>
<dbReference type="GO" id="GO:0005739">
    <property type="term" value="C:mitochondrion"/>
    <property type="evidence" value="ECO:0007669"/>
    <property type="project" value="TreeGrafter"/>
</dbReference>
<evidence type="ECO:0000313" key="10">
    <source>
        <dbReference type="Proteomes" id="UP000187406"/>
    </source>
</evidence>
<dbReference type="PANTHER" id="PTHR30075">
    <property type="entry name" value="GLYCYL-TRNA SYNTHETASE"/>
    <property type="match status" value="1"/>
</dbReference>
<dbReference type="GO" id="GO:0005524">
    <property type="term" value="F:ATP binding"/>
    <property type="evidence" value="ECO:0007669"/>
    <property type="project" value="UniProtKB-KW"/>
</dbReference>
<keyword evidence="5" id="KW-0067">ATP-binding</keyword>
<evidence type="ECO:0000256" key="7">
    <source>
        <dbReference type="ARBA" id="ARBA00023146"/>
    </source>
</evidence>
<name>A0A1Q3CGA2_CEPFO</name>
<dbReference type="STRING" id="3775.A0A1Q3CGA2"/>
<dbReference type="PANTHER" id="PTHR30075:SF2">
    <property type="entry name" value="GLYCINE--TRNA LIGASE, CHLOROPLASTIC_MITOCHONDRIAL 2"/>
    <property type="match status" value="1"/>
</dbReference>
<comment type="caution">
    <text evidence="9">The sequence shown here is derived from an EMBL/GenBank/DDBJ whole genome shotgun (WGS) entry which is preliminary data.</text>
</comment>
<reference evidence="10" key="1">
    <citation type="submission" date="2016-04" db="EMBL/GenBank/DDBJ databases">
        <title>Cephalotus genome sequencing.</title>
        <authorList>
            <person name="Fukushima K."/>
            <person name="Hasebe M."/>
            <person name="Fang X."/>
        </authorList>
    </citation>
    <scope>NUCLEOTIDE SEQUENCE [LARGE SCALE GENOMIC DNA]</scope>
    <source>
        <strain evidence="10">cv. St1</strain>
    </source>
</reference>
<keyword evidence="3" id="KW-0436">Ligase</keyword>
<keyword evidence="6" id="KW-0648">Protein biosynthesis</keyword>
<accession>A0A1Q3CGA2</accession>
<dbReference type="EC" id="6.1.1.14" evidence="2"/>
<evidence type="ECO:0000256" key="5">
    <source>
        <dbReference type="ARBA" id="ARBA00022840"/>
    </source>
</evidence>
<dbReference type="AlphaFoldDB" id="A0A1Q3CGA2"/>
<organism evidence="9 10">
    <name type="scientific">Cephalotus follicularis</name>
    <name type="common">Albany pitcher plant</name>
    <dbReference type="NCBI Taxonomy" id="3775"/>
    <lineage>
        <taxon>Eukaryota</taxon>
        <taxon>Viridiplantae</taxon>
        <taxon>Streptophyta</taxon>
        <taxon>Embryophyta</taxon>
        <taxon>Tracheophyta</taxon>
        <taxon>Spermatophyta</taxon>
        <taxon>Magnoliopsida</taxon>
        <taxon>eudicotyledons</taxon>
        <taxon>Gunneridae</taxon>
        <taxon>Pentapetalae</taxon>
        <taxon>rosids</taxon>
        <taxon>fabids</taxon>
        <taxon>Oxalidales</taxon>
        <taxon>Cephalotaceae</taxon>
        <taxon>Cephalotus</taxon>
    </lineage>
</organism>
<evidence type="ECO:0000256" key="3">
    <source>
        <dbReference type="ARBA" id="ARBA00022598"/>
    </source>
</evidence>
<dbReference type="Pfam" id="PF02092">
    <property type="entry name" value="tRNA_synt_2f"/>
    <property type="match status" value="1"/>
</dbReference>
<dbReference type="InterPro" id="IPR006194">
    <property type="entry name" value="Gly-tRNA-synth_heterodimer"/>
</dbReference>
<dbReference type="GO" id="GO:0006426">
    <property type="term" value="P:glycyl-tRNA aminoacylation"/>
    <property type="evidence" value="ECO:0007669"/>
    <property type="project" value="InterPro"/>
</dbReference>
<dbReference type="EMBL" id="BDDD01001951">
    <property type="protein sequence ID" value="GAV79274.1"/>
    <property type="molecule type" value="Genomic_DNA"/>
</dbReference>
<protein>
    <recommendedName>
        <fullName evidence="2">glycine--tRNA ligase</fullName>
        <ecNumber evidence="2">6.1.1.14</ecNumber>
    </recommendedName>
</protein>
<evidence type="ECO:0000256" key="6">
    <source>
        <dbReference type="ARBA" id="ARBA00022917"/>
    </source>
</evidence>
<evidence type="ECO:0000256" key="8">
    <source>
        <dbReference type="ARBA" id="ARBA00047937"/>
    </source>
</evidence>
<dbReference type="GO" id="GO:0009570">
    <property type="term" value="C:chloroplast stroma"/>
    <property type="evidence" value="ECO:0007669"/>
    <property type="project" value="TreeGrafter"/>
</dbReference>
<keyword evidence="10" id="KW-1185">Reference proteome</keyword>
<proteinExistence type="inferred from homology"/>
<evidence type="ECO:0000256" key="4">
    <source>
        <dbReference type="ARBA" id="ARBA00022741"/>
    </source>
</evidence>
<dbReference type="InParanoid" id="A0A1Q3CGA2"/>
<evidence type="ECO:0000256" key="1">
    <source>
        <dbReference type="ARBA" id="ARBA00008226"/>
    </source>
</evidence>
<dbReference type="GO" id="GO:0004820">
    <property type="term" value="F:glycine-tRNA ligase activity"/>
    <property type="evidence" value="ECO:0007669"/>
    <property type="project" value="UniProtKB-EC"/>
</dbReference>
<gene>
    <name evidence="9" type="ORF">CFOL_v3_22739</name>
</gene>
<dbReference type="OrthoDB" id="1747208at2759"/>